<dbReference type="STRING" id="48936.NJ75_01622"/>
<gene>
    <name evidence="5" type="ORF">NJ75_01622</name>
</gene>
<dbReference type="PIRSF" id="PIRSF006305">
    <property type="entry name" value="Maf"/>
    <property type="match status" value="1"/>
</dbReference>
<dbReference type="GO" id="GO:0005737">
    <property type="term" value="C:cytoplasm"/>
    <property type="evidence" value="ECO:0007669"/>
    <property type="project" value="UniProtKB-SubCell"/>
</dbReference>
<dbReference type="AlphaFoldDB" id="A0A0B8ZXI7"/>
<keyword evidence="4" id="KW-0963">Cytoplasm</keyword>
<dbReference type="HAMAP" id="MF_00528">
    <property type="entry name" value="Maf"/>
    <property type="match status" value="1"/>
</dbReference>
<dbReference type="CDD" id="cd00555">
    <property type="entry name" value="Maf"/>
    <property type="match status" value="1"/>
</dbReference>
<comment type="subcellular location">
    <subcellularLocation>
        <location evidence="4">Cytoplasm</location>
    </subcellularLocation>
</comment>
<comment type="catalytic activity">
    <reaction evidence="4">
        <text>a ribonucleoside 5'-triphosphate + H2O = a ribonucleoside 5'-phosphate + diphosphate + H(+)</text>
        <dbReference type="Rhea" id="RHEA:23996"/>
        <dbReference type="ChEBI" id="CHEBI:15377"/>
        <dbReference type="ChEBI" id="CHEBI:15378"/>
        <dbReference type="ChEBI" id="CHEBI:33019"/>
        <dbReference type="ChEBI" id="CHEBI:58043"/>
        <dbReference type="ChEBI" id="CHEBI:61557"/>
        <dbReference type="EC" id="3.6.1.9"/>
    </reaction>
</comment>
<keyword evidence="3 4" id="KW-0546">Nucleotide metabolism</keyword>
<dbReference type="Proteomes" id="UP000031338">
    <property type="component" value="Unassembled WGS sequence"/>
</dbReference>
<dbReference type="PATRIC" id="fig|48936.3.peg.1626"/>
<dbReference type="InterPro" id="IPR029001">
    <property type="entry name" value="ITPase-like_fam"/>
</dbReference>
<evidence type="ECO:0000256" key="4">
    <source>
        <dbReference type="HAMAP-Rule" id="MF_00528"/>
    </source>
</evidence>
<dbReference type="EMBL" id="JRVC01000006">
    <property type="protein sequence ID" value="KHS47825.1"/>
    <property type="molecule type" value="Genomic_DNA"/>
</dbReference>
<dbReference type="GO" id="GO:0009117">
    <property type="term" value="P:nucleotide metabolic process"/>
    <property type="evidence" value="ECO:0007669"/>
    <property type="project" value="UniProtKB-KW"/>
</dbReference>
<proteinExistence type="inferred from homology"/>
<name>A0A0B8ZXI7_9SPHN</name>
<dbReference type="Pfam" id="PF02545">
    <property type="entry name" value="Maf"/>
    <property type="match status" value="1"/>
</dbReference>
<dbReference type="Gene3D" id="3.90.950.10">
    <property type="match status" value="1"/>
</dbReference>
<organism evidence="5 6">
    <name type="scientific">Novosphingobium subterraneum</name>
    <dbReference type="NCBI Taxonomy" id="48936"/>
    <lineage>
        <taxon>Bacteria</taxon>
        <taxon>Pseudomonadati</taxon>
        <taxon>Pseudomonadota</taxon>
        <taxon>Alphaproteobacteria</taxon>
        <taxon>Sphingomonadales</taxon>
        <taxon>Sphingomonadaceae</taxon>
        <taxon>Novosphingobium</taxon>
    </lineage>
</organism>
<dbReference type="EC" id="3.6.1.9" evidence="4"/>
<keyword evidence="2 4" id="KW-0378">Hydrolase</keyword>
<dbReference type="PANTHER" id="PTHR43213">
    <property type="entry name" value="BIFUNCTIONAL DTTP/UTP PYROPHOSPHATASE/METHYLTRANSFERASE PROTEIN-RELATED"/>
    <property type="match status" value="1"/>
</dbReference>
<feature type="active site" description="Proton acceptor" evidence="4">
    <location>
        <position position="77"/>
    </location>
</feature>
<sequence>MTLVPQKLILASQSFSRRMMLEAAGVPFETRTSDVDEAAIKRELIGVTGCQIASVLAEAKAFAVSLAMPGRLVLGGDSMVEVCGRQFDKPTSRENAVEHLEFFSGKDMHLHSAAVLMRDGKVVWKTCETANLRVRELSPAFIQSYLDREWPEVSGCVGVFRIEALGVQLFERIEGSHFTVLGMPLLALLGALREQGELPS</sequence>
<dbReference type="SUPFAM" id="SSF52972">
    <property type="entry name" value="ITPase-like"/>
    <property type="match status" value="1"/>
</dbReference>
<evidence type="ECO:0000256" key="3">
    <source>
        <dbReference type="ARBA" id="ARBA00023080"/>
    </source>
</evidence>
<evidence type="ECO:0000313" key="5">
    <source>
        <dbReference type="EMBL" id="KHS47825.1"/>
    </source>
</evidence>
<evidence type="ECO:0000256" key="2">
    <source>
        <dbReference type="ARBA" id="ARBA00022801"/>
    </source>
</evidence>
<accession>A0A0B8ZXI7</accession>
<keyword evidence="6" id="KW-1185">Reference proteome</keyword>
<dbReference type="GO" id="GO:0047429">
    <property type="term" value="F:nucleoside triphosphate diphosphatase activity"/>
    <property type="evidence" value="ECO:0007669"/>
    <property type="project" value="UniProtKB-EC"/>
</dbReference>
<comment type="caution">
    <text evidence="5">The sequence shown here is derived from an EMBL/GenBank/DDBJ whole genome shotgun (WGS) entry which is preliminary data.</text>
</comment>
<comment type="caution">
    <text evidence="4">Lacks conserved residue(s) required for the propagation of feature annotation.</text>
</comment>
<comment type="catalytic activity">
    <reaction evidence="4">
        <text>a 2'-deoxyribonucleoside 5'-triphosphate + H2O = a 2'-deoxyribonucleoside 5'-phosphate + diphosphate + H(+)</text>
        <dbReference type="Rhea" id="RHEA:44644"/>
        <dbReference type="ChEBI" id="CHEBI:15377"/>
        <dbReference type="ChEBI" id="CHEBI:15378"/>
        <dbReference type="ChEBI" id="CHEBI:33019"/>
        <dbReference type="ChEBI" id="CHEBI:61560"/>
        <dbReference type="ChEBI" id="CHEBI:65317"/>
        <dbReference type="EC" id="3.6.1.9"/>
    </reaction>
</comment>
<reference evidence="5 6" key="1">
    <citation type="submission" date="2014-10" db="EMBL/GenBank/DDBJ databases">
        <title>Draft genome sequence of Novosphingobium subterraneum DSM 12447.</title>
        <authorList>
            <person name="Gan H.M."/>
            <person name="Gan H.Y."/>
            <person name="Savka M.A."/>
        </authorList>
    </citation>
    <scope>NUCLEOTIDE SEQUENCE [LARGE SCALE GENOMIC DNA]</scope>
    <source>
        <strain evidence="5 6">DSM 12447</strain>
    </source>
</reference>
<dbReference type="InterPro" id="IPR003697">
    <property type="entry name" value="Maf-like"/>
</dbReference>
<comment type="function">
    <text evidence="4">Nucleoside triphosphate pyrophosphatase. May have a dual role in cell division arrest and in preventing the incorporation of modified nucleotides into cellular nucleic acids.</text>
</comment>
<comment type="similarity">
    <text evidence="4">Belongs to the Maf family.</text>
</comment>
<evidence type="ECO:0000313" key="6">
    <source>
        <dbReference type="Proteomes" id="UP000031338"/>
    </source>
</evidence>
<evidence type="ECO:0000256" key="1">
    <source>
        <dbReference type="ARBA" id="ARBA00001968"/>
    </source>
</evidence>
<dbReference type="RefSeq" id="WP_039333214.1">
    <property type="nucleotide sequence ID" value="NZ_JRVC01000006.1"/>
</dbReference>
<dbReference type="PANTHER" id="PTHR43213:SF5">
    <property type="entry name" value="BIFUNCTIONAL DTTP_UTP PYROPHOSPHATASE_METHYLTRANSFERASE PROTEIN-RELATED"/>
    <property type="match status" value="1"/>
</dbReference>
<protein>
    <recommendedName>
        <fullName evidence="4">Nucleoside triphosphate pyrophosphatase</fullName>
        <ecNumber evidence="4">3.6.1.9</ecNumber>
    </recommendedName>
    <alternativeName>
        <fullName evidence="4">Nucleotide pyrophosphatase</fullName>
        <shortName evidence="4">Nucleotide PPase</shortName>
    </alternativeName>
</protein>
<comment type="cofactor">
    <cofactor evidence="1 4">
        <name>a divalent metal cation</name>
        <dbReference type="ChEBI" id="CHEBI:60240"/>
    </cofactor>
</comment>